<feature type="region of interest" description="Disordered" evidence="1">
    <location>
        <begin position="403"/>
        <end position="429"/>
    </location>
</feature>
<dbReference type="OrthoDB" id="3915301at2759"/>
<accession>A0A8K0PJA0</accession>
<feature type="region of interest" description="Disordered" evidence="1">
    <location>
        <begin position="1"/>
        <end position="118"/>
    </location>
</feature>
<feature type="compositionally biased region" description="Polar residues" evidence="1">
    <location>
        <begin position="291"/>
        <end position="314"/>
    </location>
</feature>
<comment type="caution">
    <text evidence="2">The sequence shown here is derived from an EMBL/GenBank/DDBJ whole genome shotgun (WGS) entry which is preliminary data.</text>
</comment>
<name>A0A8K0PJA0_9PEZI</name>
<feature type="compositionally biased region" description="Basic and acidic residues" evidence="1">
    <location>
        <begin position="337"/>
        <end position="347"/>
    </location>
</feature>
<reference evidence="2" key="1">
    <citation type="submission" date="2021-07" db="EMBL/GenBank/DDBJ databases">
        <title>Elsinoe batatas strain:CRI-CJ2 Genome sequencing and assembly.</title>
        <authorList>
            <person name="Huang L."/>
        </authorList>
    </citation>
    <scope>NUCLEOTIDE SEQUENCE</scope>
    <source>
        <strain evidence="2">CRI-CJ2</strain>
    </source>
</reference>
<feature type="region of interest" description="Disordered" evidence="1">
    <location>
        <begin position="251"/>
        <end position="365"/>
    </location>
</feature>
<feature type="region of interest" description="Disordered" evidence="1">
    <location>
        <begin position="165"/>
        <end position="222"/>
    </location>
</feature>
<feature type="compositionally biased region" description="Basic and acidic residues" evidence="1">
    <location>
        <begin position="255"/>
        <end position="270"/>
    </location>
</feature>
<feature type="compositionally biased region" description="Low complexity" evidence="1">
    <location>
        <begin position="199"/>
        <end position="212"/>
    </location>
</feature>
<proteinExistence type="predicted"/>
<feature type="compositionally biased region" description="Polar residues" evidence="1">
    <location>
        <begin position="26"/>
        <end position="45"/>
    </location>
</feature>
<feature type="compositionally biased region" description="Low complexity" evidence="1">
    <location>
        <begin position="46"/>
        <end position="57"/>
    </location>
</feature>
<evidence type="ECO:0000313" key="2">
    <source>
        <dbReference type="EMBL" id="KAG8631966.1"/>
    </source>
</evidence>
<dbReference type="AlphaFoldDB" id="A0A8K0PJA0"/>
<dbReference type="Proteomes" id="UP000809789">
    <property type="component" value="Unassembled WGS sequence"/>
</dbReference>
<evidence type="ECO:0000313" key="3">
    <source>
        <dbReference type="Proteomes" id="UP000809789"/>
    </source>
</evidence>
<sequence>MTSPGTPRDARVSGNRSSYVHDLVGSLQTSNSLGSTGVAGTSPAMTTGSAGSTPGSSRYSVPSGTPVTLARRWGRRAEGLSLNYGRPPPPATPATGSSGRTEGRALAPGSPLASRSTGVMGVEIPTGSLDLVRGAEGFAKPSEEHMAVPRPVEMARWADRGSGLGIALGDAPGGVMSPGRSSGGERGRGPQNTQGESQASRFVPAAAARPAGAGSGHWTGRNVVFDTTTGELGIPSHDDPSALGKVLGKHPAFTQDEKTVDSDSKGKGKAELPASNTIKRSKIPRPIKAPSLTSSSLAGPVTPITTTFTPSDSIYPTPEDDNDTSSLYDDYEVSPLDPKDPFLDSKRVLNRSPVSPTDPDEEIASPAVDFIGSINASTPSPTSTSSYVRTAFSHTSLQSLQSAWSSDSDESQPRATEAKEPKKSRLSRASFTDLRNSFSKFGSAGRDRKRHLQKLETIDESNVSSTNLISKTDLTNNKSSAHIEKLESSDQEAINKNLTSSNMTSSRQRFNLPALTIKPSNSKPHPNHPFDWHAQKLHCAVHQHECTICGKLCCEEERLKTMLKYDMAGMEHGGKEGIDKKLEKLWSLSKEGEGIEKFDTFLHCEVCGKKVCPQCCWFAQDGPMRTLMCKLCGR</sequence>
<gene>
    <name evidence="2" type="ORF">KVT40_001106</name>
</gene>
<dbReference type="EMBL" id="JAESVG020000001">
    <property type="protein sequence ID" value="KAG8631966.1"/>
    <property type="molecule type" value="Genomic_DNA"/>
</dbReference>
<evidence type="ECO:0000256" key="1">
    <source>
        <dbReference type="SAM" id="MobiDB-lite"/>
    </source>
</evidence>
<organism evidence="2 3">
    <name type="scientific">Elsinoe batatas</name>
    <dbReference type="NCBI Taxonomy" id="2601811"/>
    <lineage>
        <taxon>Eukaryota</taxon>
        <taxon>Fungi</taxon>
        <taxon>Dikarya</taxon>
        <taxon>Ascomycota</taxon>
        <taxon>Pezizomycotina</taxon>
        <taxon>Dothideomycetes</taxon>
        <taxon>Dothideomycetidae</taxon>
        <taxon>Myriangiales</taxon>
        <taxon>Elsinoaceae</taxon>
        <taxon>Elsinoe</taxon>
    </lineage>
</organism>
<protein>
    <submittedName>
        <fullName evidence="2">Uncharacterized protein</fullName>
    </submittedName>
</protein>
<keyword evidence="3" id="KW-1185">Reference proteome</keyword>